<feature type="transmembrane region" description="Helical" evidence="1">
    <location>
        <begin position="368"/>
        <end position="387"/>
    </location>
</feature>
<feature type="transmembrane region" description="Helical" evidence="1">
    <location>
        <begin position="315"/>
        <end position="333"/>
    </location>
</feature>
<keyword evidence="1" id="KW-1133">Transmembrane helix</keyword>
<evidence type="ECO:0008006" key="4">
    <source>
        <dbReference type="Google" id="ProtNLM"/>
    </source>
</evidence>
<feature type="transmembrane region" description="Helical" evidence="1">
    <location>
        <begin position="283"/>
        <end position="303"/>
    </location>
</feature>
<sequence length="415" mass="46451">MILCPFPLSSPLSTSLPQNSFSLPRSRGRFRTPGMRRFFQSIRKATWTLFCLASLALILAFVTALPLLQLITLGYLLAVAGHLASGGQLKDALPNLNAAGVFGAAFLALAVASAPTRLLAHWESVAAVIDPGSPDATRLRIGALALSAFLTVYLGWAWVRGGRLKHYLWPQPKRFFKEAWRPSTWSQFADRVWAFLKGLRIPALFWMGVRGALLTLVWLIPAFVIMGVTRQGDNAADGLLGVLALFTLAFVLLYLPMLQTHFAAQNNWRAMFQWRQVRSDFRYAPWSWAGAMLVGLVLMPIPLYLLKIEATPQEITWLPCLVFVAFMLPARIAEGLALRRCRRLRVLAESGEWSPGVWSGRWWFVSRWAVRLVVMPAIVGFYMLVLMGSQFTSWDGVETWVRQHALLVPVPFVGV</sequence>
<dbReference type="Pfam" id="PF13197">
    <property type="entry name" value="DUF4013"/>
    <property type="match status" value="1"/>
</dbReference>
<dbReference type="KEGG" id="rba:RB2154"/>
<dbReference type="HOGENOM" id="CLU_045669_0_0_0"/>
<dbReference type="STRING" id="243090.RB2154"/>
<accession>Q7UWB0</accession>
<dbReference type="InParanoid" id="Q7UWB0"/>
<dbReference type="EMBL" id="BX294136">
    <property type="protein sequence ID" value="CAD72456.1"/>
    <property type="molecule type" value="Genomic_DNA"/>
</dbReference>
<dbReference type="EnsemblBacteria" id="CAD72456">
    <property type="protein sequence ID" value="CAD72456"/>
    <property type="gene ID" value="RB2154"/>
</dbReference>
<dbReference type="OrthoDB" id="267627at2"/>
<organism evidence="2 3">
    <name type="scientific">Rhodopirellula baltica (strain DSM 10527 / NCIMB 13988 / SH1)</name>
    <dbReference type="NCBI Taxonomy" id="243090"/>
    <lineage>
        <taxon>Bacteria</taxon>
        <taxon>Pseudomonadati</taxon>
        <taxon>Planctomycetota</taxon>
        <taxon>Planctomycetia</taxon>
        <taxon>Pirellulales</taxon>
        <taxon>Pirellulaceae</taxon>
        <taxon>Rhodopirellula</taxon>
    </lineage>
</organism>
<dbReference type="AlphaFoldDB" id="Q7UWB0"/>
<evidence type="ECO:0000313" key="3">
    <source>
        <dbReference type="Proteomes" id="UP000001025"/>
    </source>
</evidence>
<feature type="transmembrane region" description="Helical" evidence="1">
    <location>
        <begin position="45"/>
        <end position="61"/>
    </location>
</feature>
<protein>
    <recommendedName>
        <fullName evidence="4">DUF4013 domain-containing protein</fullName>
    </recommendedName>
</protein>
<dbReference type="PATRIC" id="fig|243090.15.peg.986"/>
<dbReference type="Proteomes" id="UP000001025">
    <property type="component" value="Chromosome"/>
</dbReference>
<proteinExistence type="predicted"/>
<evidence type="ECO:0000313" key="2">
    <source>
        <dbReference type="EMBL" id="CAD72456.1"/>
    </source>
</evidence>
<feature type="transmembrane region" description="Helical" evidence="1">
    <location>
        <begin position="238"/>
        <end position="262"/>
    </location>
</feature>
<keyword evidence="1" id="KW-0812">Transmembrane</keyword>
<gene>
    <name evidence="2" type="ordered locus">RB2154</name>
</gene>
<evidence type="ECO:0000256" key="1">
    <source>
        <dbReference type="SAM" id="Phobius"/>
    </source>
</evidence>
<dbReference type="eggNOG" id="ENOG502Z7J6">
    <property type="taxonomic scope" value="Bacteria"/>
</dbReference>
<keyword evidence="3" id="KW-1185">Reference proteome</keyword>
<name>Q7UWB0_RHOBA</name>
<feature type="transmembrane region" description="Helical" evidence="1">
    <location>
        <begin position="203"/>
        <end position="226"/>
    </location>
</feature>
<reference evidence="2 3" key="1">
    <citation type="journal article" date="2003" name="Proc. Natl. Acad. Sci. U.S.A.">
        <title>Complete genome sequence of the marine planctomycete Pirellula sp. strain 1.</title>
        <authorList>
            <person name="Gloeckner F.O."/>
            <person name="Kube M."/>
            <person name="Bauer M."/>
            <person name="Teeling H."/>
            <person name="Lombardot T."/>
            <person name="Ludwig W."/>
            <person name="Gade D."/>
            <person name="Beck A."/>
            <person name="Borzym K."/>
            <person name="Heitmann K."/>
            <person name="Rabus R."/>
            <person name="Schlesner H."/>
            <person name="Amann R."/>
            <person name="Reinhardt R."/>
        </authorList>
    </citation>
    <scope>NUCLEOTIDE SEQUENCE [LARGE SCALE GENOMIC DNA]</scope>
    <source>
        <strain evidence="3">DSM 10527 / NCIMB 13988 / SH1</strain>
    </source>
</reference>
<feature type="transmembrane region" description="Helical" evidence="1">
    <location>
        <begin position="96"/>
        <end position="119"/>
    </location>
</feature>
<feature type="transmembrane region" description="Helical" evidence="1">
    <location>
        <begin position="139"/>
        <end position="159"/>
    </location>
</feature>
<keyword evidence="1" id="KW-0472">Membrane</keyword>
<dbReference type="InterPro" id="IPR025098">
    <property type="entry name" value="DUF4013"/>
</dbReference>